<evidence type="ECO:0000256" key="3">
    <source>
        <dbReference type="ARBA" id="ARBA00022491"/>
    </source>
</evidence>
<keyword evidence="9" id="KW-1185">Reference proteome</keyword>
<evidence type="ECO:0000256" key="5">
    <source>
        <dbReference type="ARBA" id="ARBA00023163"/>
    </source>
</evidence>
<evidence type="ECO:0000256" key="4">
    <source>
        <dbReference type="ARBA" id="ARBA00023015"/>
    </source>
</evidence>
<organism evidence="8 9">
    <name type="scientific">Sulfitobacter geojensis</name>
    <dbReference type="NCBI Taxonomy" id="1342299"/>
    <lineage>
        <taxon>Bacteria</taxon>
        <taxon>Pseudomonadati</taxon>
        <taxon>Pseudomonadota</taxon>
        <taxon>Alphaproteobacteria</taxon>
        <taxon>Rhodobacterales</taxon>
        <taxon>Roseobacteraceae</taxon>
        <taxon>Sulfitobacter</taxon>
    </lineage>
</organism>
<dbReference type="Proteomes" id="UP000732193">
    <property type="component" value="Unassembled WGS sequence"/>
</dbReference>
<proteinExistence type="inferred from homology"/>
<dbReference type="EMBL" id="JAFBRM010000007">
    <property type="protein sequence ID" value="MBM1715648.1"/>
    <property type="molecule type" value="Genomic_DNA"/>
</dbReference>
<evidence type="ECO:0000256" key="1">
    <source>
        <dbReference type="ARBA" id="ARBA00005230"/>
    </source>
</evidence>
<keyword evidence="3" id="KW-0678">Repressor</keyword>
<comment type="caution">
    <text evidence="8">The sequence shown here is derived from an EMBL/GenBank/DDBJ whole genome shotgun (WGS) entry which is preliminary data.</text>
</comment>
<evidence type="ECO:0000256" key="7">
    <source>
        <dbReference type="ARBA" id="ARBA00033135"/>
    </source>
</evidence>
<dbReference type="GO" id="GO:0008657">
    <property type="term" value="F:DNA topoisomerase type II (double strand cut, ATP-hydrolyzing) inhibitor activity"/>
    <property type="evidence" value="ECO:0007669"/>
    <property type="project" value="InterPro"/>
</dbReference>
<accession>A0AAE3B7T7</accession>
<evidence type="ECO:0000256" key="6">
    <source>
        <dbReference type="ARBA" id="ARBA00029628"/>
    </source>
</evidence>
<dbReference type="RefSeq" id="WP_203243388.1">
    <property type="nucleotide sequence ID" value="NZ_JAFBRH010000007.1"/>
</dbReference>
<sequence length="99" mass="10834">MSKFDLHPTRNATGYLLDLQTDLLAVQRTRMMAPVMSVSDVPQRTTGLHPLIDVDGAPYVVVTHLMAAVPQSVLLPPVANLSAQADEFTRALDLLFQGY</sequence>
<dbReference type="GO" id="GO:0006276">
    <property type="term" value="P:plasmid maintenance"/>
    <property type="evidence" value="ECO:0007669"/>
    <property type="project" value="InterPro"/>
</dbReference>
<protein>
    <recommendedName>
        <fullName evidence="2">Toxin CcdB</fullName>
    </recommendedName>
    <alternativeName>
        <fullName evidence="7">Cytotoxic protein CcdB</fullName>
    </alternativeName>
    <alternativeName>
        <fullName evidence="6">Protein LetD</fullName>
    </alternativeName>
</protein>
<dbReference type="Gene3D" id="2.30.30.110">
    <property type="match status" value="1"/>
</dbReference>
<keyword evidence="5" id="KW-0804">Transcription</keyword>
<gene>
    <name evidence="8" type="ORF">JQV55_18910</name>
</gene>
<dbReference type="InterPro" id="IPR002712">
    <property type="entry name" value="CcdB"/>
</dbReference>
<evidence type="ECO:0000313" key="9">
    <source>
        <dbReference type="Proteomes" id="UP000732193"/>
    </source>
</evidence>
<dbReference type="Pfam" id="PF01845">
    <property type="entry name" value="CcdB"/>
    <property type="match status" value="1"/>
</dbReference>
<dbReference type="InterPro" id="IPR011067">
    <property type="entry name" value="Plasmid_toxin/cell-grow_inhib"/>
</dbReference>
<evidence type="ECO:0000313" key="8">
    <source>
        <dbReference type="EMBL" id="MBM1715648.1"/>
    </source>
</evidence>
<keyword evidence="4" id="KW-0805">Transcription regulation</keyword>
<reference evidence="8 9" key="1">
    <citation type="submission" date="2021-01" db="EMBL/GenBank/DDBJ databases">
        <title>Diatom-associated Roseobacters Show Island Model of Population Structure.</title>
        <authorList>
            <person name="Qu L."/>
            <person name="Feng X."/>
            <person name="Chen Y."/>
            <person name="Li L."/>
            <person name="Wang X."/>
            <person name="Hu Z."/>
            <person name="Wang H."/>
            <person name="Luo H."/>
        </authorList>
    </citation>
    <scope>NUCLEOTIDE SEQUENCE [LARGE SCALE GENOMIC DNA]</scope>
    <source>
        <strain evidence="8 9">TR60-84</strain>
    </source>
</reference>
<comment type="similarity">
    <text evidence="1">Belongs to the CcdB toxin family.</text>
</comment>
<dbReference type="SUPFAM" id="SSF50118">
    <property type="entry name" value="Cell growth inhibitor/plasmid maintenance toxic component"/>
    <property type="match status" value="1"/>
</dbReference>
<dbReference type="AlphaFoldDB" id="A0AAE3B7T7"/>
<name>A0AAE3B7T7_9RHOB</name>
<evidence type="ECO:0000256" key="2">
    <source>
        <dbReference type="ARBA" id="ARBA00015075"/>
    </source>
</evidence>